<name>A0ACB9RYD6_9MYRT</name>
<comment type="caution">
    <text evidence="1">The sequence shown here is derived from an EMBL/GenBank/DDBJ whole genome shotgun (WGS) entry which is preliminary data.</text>
</comment>
<proteinExistence type="predicted"/>
<dbReference type="EMBL" id="CM042882">
    <property type="protein sequence ID" value="KAI4384027.1"/>
    <property type="molecule type" value="Genomic_DNA"/>
</dbReference>
<evidence type="ECO:0000313" key="1">
    <source>
        <dbReference type="EMBL" id="KAI4384027.1"/>
    </source>
</evidence>
<accession>A0ACB9RYD6</accession>
<organism evidence="1 2">
    <name type="scientific">Melastoma candidum</name>
    <dbReference type="NCBI Taxonomy" id="119954"/>
    <lineage>
        <taxon>Eukaryota</taxon>
        <taxon>Viridiplantae</taxon>
        <taxon>Streptophyta</taxon>
        <taxon>Embryophyta</taxon>
        <taxon>Tracheophyta</taxon>
        <taxon>Spermatophyta</taxon>
        <taxon>Magnoliopsida</taxon>
        <taxon>eudicotyledons</taxon>
        <taxon>Gunneridae</taxon>
        <taxon>Pentapetalae</taxon>
        <taxon>rosids</taxon>
        <taxon>malvids</taxon>
        <taxon>Myrtales</taxon>
        <taxon>Melastomataceae</taxon>
        <taxon>Melastomatoideae</taxon>
        <taxon>Melastomateae</taxon>
        <taxon>Melastoma</taxon>
    </lineage>
</organism>
<keyword evidence="2" id="KW-1185">Reference proteome</keyword>
<protein>
    <submittedName>
        <fullName evidence="1">Uncharacterized protein</fullName>
    </submittedName>
</protein>
<dbReference type="Proteomes" id="UP001057402">
    <property type="component" value="Chromosome 3"/>
</dbReference>
<evidence type="ECO:0000313" key="2">
    <source>
        <dbReference type="Proteomes" id="UP001057402"/>
    </source>
</evidence>
<reference evidence="2" key="1">
    <citation type="journal article" date="2023" name="Front. Plant Sci.">
        <title>Chromosomal-level genome assembly of Melastoma candidum provides insights into trichome evolution.</title>
        <authorList>
            <person name="Zhong Y."/>
            <person name="Wu W."/>
            <person name="Sun C."/>
            <person name="Zou P."/>
            <person name="Liu Y."/>
            <person name="Dai S."/>
            <person name="Zhou R."/>
        </authorList>
    </citation>
    <scope>NUCLEOTIDE SEQUENCE [LARGE SCALE GENOMIC DNA]</scope>
</reference>
<gene>
    <name evidence="1" type="ORF">MLD38_009799</name>
</gene>
<sequence>MSISKASDQDPSRFVADDEDDVLSLCDMPLYGDADDCSFSSSSDVTISSSVDEFFEFSPAYGGDRLCGSDRPGPSPRSDSRDVLFCGKLITYSETQPASSIHTNSRREQSARKNKTGATKKARARTVSNTSARCDKWYMLAFGLARFPSEMAMSEIRRRQGKGNQGAVVMSGEGGRMKKGKEGGVWWMLKALGRSRREDDGVVSAGAVVKASFGCIPRL</sequence>